<dbReference type="EC" id="2.5.1.9" evidence="4 9"/>
<evidence type="ECO:0000256" key="6">
    <source>
        <dbReference type="ARBA" id="ARBA00022619"/>
    </source>
</evidence>
<comment type="catalytic activity">
    <reaction evidence="1">
        <text>2 6,7-dimethyl-8-(1-D-ribityl)lumazine + H(+) = 5-amino-6-(D-ribitylamino)uracil + riboflavin</text>
        <dbReference type="Rhea" id="RHEA:20772"/>
        <dbReference type="ChEBI" id="CHEBI:15378"/>
        <dbReference type="ChEBI" id="CHEBI:15934"/>
        <dbReference type="ChEBI" id="CHEBI:57986"/>
        <dbReference type="ChEBI" id="CHEBI:58201"/>
        <dbReference type="EC" id="2.5.1.9"/>
    </reaction>
</comment>
<feature type="repeat" description="Lumazine-binding" evidence="10">
    <location>
        <begin position="100"/>
        <end position="196"/>
    </location>
</feature>
<evidence type="ECO:0000256" key="7">
    <source>
        <dbReference type="ARBA" id="ARBA00022679"/>
    </source>
</evidence>
<reference evidence="12 13" key="1">
    <citation type="submission" date="2019-02" db="EMBL/GenBank/DDBJ databases">
        <title>Deep-cultivation of Planctomycetes and their phenomic and genomic characterization uncovers novel biology.</title>
        <authorList>
            <person name="Wiegand S."/>
            <person name="Jogler M."/>
            <person name="Boedeker C."/>
            <person name="Pinto D."/>
            <person name="Vollmers J."/>
            <person name="Rivas-Marin E."/>
            <person name="Kohn T."/>
            <person name="Peeters S.H."/>
            <person name="Heuer A."/>
            <person name="Rast P."/>
            <person name="Oberbeckmann S."/>
            <person name="Bunk B."/>
            <person name="Jeske O."/>
            <person name="Meyerdierks A."/>
            <person name="Storesund J.E."/>
            <person name="Kallscheuer N."/>
            <person name="Luecker S."/>
            <person name="Lage O.M."/>
            <person name="Pohl T."/>
            <person name="Merkel B.J."/>
            <person name="Hornburger P."/>
            <person name="Mueller R.-W."/>
            <person name="Bruemmer F."/>
            <person name="Labrenz M."/>
            <person name="Spormann A.M."/>
            <person name="Op den Camp H."/>
            <person name="Overmann J."/>
            <person name="Amann R."/>
            <person name="Jetten M.S.M."/>
            <person name="Mascher T."/>
            <person name="Medema M.H."/>
            <person name="Devos D.P."/>
            <person name="Kaster A.-K."/>
            <person name="Ovreas L."/>
            <person name="Rohde M."/>
            <person name="Galperin M.Y."/>
            <person name="Jogler C."/>
        </authorList>
    </citation>
    <scope>NUCLEOTIDE SEQUENCE [LARGE SCALE GENOMIC DNA]</scope>
    <source>
        <strain evidence="12 13">Pan44</strain>
    </source>
</reference>
<keyword evidence="6" id="KW-0686">Riboflavin biosynthesis</keyword>
<dbReference type="InterPro" id="IPR023366">
    <property type="entry name" value="ATP_synth_asu-like_sf"/>
</dbReference>
<dbReference type="Proteomes" id="UP000315700">
    <property type="component" value="Chromosome"/>
</dbReference>
<dbReference type="RefSeq" id="WP_145028124.1">
    <property type="nucleotide sequence ID" value="NZ_CP036271.1"/>
</dbReference>
<dbReference type="InParanoid" id="A0A517SAK6"/>
<dbReference type="FunFam" id="2.40.30.20:FF:000004">
    <property type="entry name" value="Riboflavin synthase, alpha subunit"/>
    <property type="match status" value="1"/>
</dbReference>
<dbReference type="PROSITE" id="PS51177">
    <property type="entry name" value="LUMAZINE_BIND"/>
    <property type="match status" value="2"/>
</dbReference>
<dbReference type="GO" id="GO:0004746">
    <property type="term" value="F:riboflavin synthase activity"/>
    <property type="evidence" value="ECO:0007669"/>
    <property type="project" value="UniProtKB-UniRule"/>
</dbReference>
<feature type="domain" description="Lumazine-binding" evidence="11">
    <location>
        <begin position="100"/>
        <end position="196"/>
    </location>
</feature>
<organism evidence="12 13">
    <name type="scientific">Caulifigura coniformis</name>
    <dbReference type="NCBI Taxonomy" id="2527983"/>
    <lineage>
        <taxon>Bacteria</taxon>
        <taxon>Pseudomonadati</taxon>
        <taxon>Planctomycetota</taxon>
        <taxon>Planctomycetia</taxon>
        <taxon>Planctomycetales</taxon>
        <taxon>Planctomycetaceae</taxon>
        <taxon>Caulifigura</taxon>
    </lineage>
</organism>
<dbReference type="EMBL" id="CP036271">
    <property type="protein sequence ID" value="QDT53152.1"/>
    <property type="molecule type" value="Genomic_DNA"/>
</dbReference>
<dbReference type="SUPFAM" id="SSF63380">
    <property type="entry name" value="Riboflavin synthase domain-like"/>
    <property type="match status" value="2"/>
</dbReference>
<dbReference type="InterPro" id="IPR026017">
    <property type="entry name" value="Lumazine-bd_dom"/>
</dbReference>
<keyword evidence="13" id="KW-1185">Reference proteome</keyword>
<dbReference type="Gene3D" id="2.40.30.20">
    <property type="match status" value="2"/>
</dbReference>
<dbReference type="KEGG" id="ccos:Pan44_11670"/>
<dbReference type="InterPro" id="IPR017938">
    <property type="entry name" value="Riboflavin_synthase-like_b-brl"/>
</dbReference>
<feature type="domain" description="Lumazine-binding" evidence="11">
    <location>
        <begin position="1"/>
        <end position="99"/>
    </location>
</feature>
<gene>
    <name evidence="12" type="primary">ribE</name>
    <name evidence="12" type="ORF">Pan44_11670</name>
</gene>
<dbReference type="NCBIfam" id="TIGR00187">
    <property type="entry name" value="ribE"/>
    <property type="match status" value="1"/>
</dbReference>
<dbReference type="PIRSF" id="PIRSF000498">
    <property type="entry name" value="Riboflavin_syn_A"/>
    <property type="match status" value="1"/>
</dbReference>
<accession>A0A517SAK6</accession>
<dbReference type="Pfam" id="PF00677">
    <property type="entry name" value="Lum_binding"/>
    <property type="match status" value="2"/>
</dbReference>
<name>A0A517SAK6_9PLAN</name>
<dbReference type="AlphaFoldDB" id="A0A517SAK6"/>
<evidence type="ECO:0000256" key="10">
    <source>
        <dbReference type="PROSITE-ProRule" id="PRU00524"/>
    </source>
</evidence>
<keyword evidence="8" id="KW-0677">Repeat</keyword>
<evidence type="ECO:0000256" key="5">
    <source>
        <dbReference type="ARBA" id="ARBA00013950"/>
    </source>
</evidence>
<evidence type="ECO:0000313" key="12">
    <source>
        <dbReference type="EMBL" id="QDT53152.1"/>
    </source>
</evidence>
<evidence type="ECO:0000256" key="2">
    <source>
        <dbReference type="ARBA" id="ARBA00002803"/>
    </source>
</evidence>
<dbReference type="OrthoDB" id="9788537at2"/>
<evidence type="ECO:0000313" key="13">
    <source>
        <dbReference type="Proteomes" id="UP000315700"/>
    </source>
</evidence>
<dbReference type="FunCoup" id="A0A517SAK6">
    <property type="interactions" value="537"/>
</dbReference>
<evidence type="ECO:0000259" key="11">
    <source>
        <dbReference type="PROSITE" id="PS51177"/>
    </source>
</evidence>
<dbReference type="NCBIfam" id="NF006767">
    <property type="entry name" value="PRK09289.1"/>
    <property type="match status" value="1"/>
</dbReference>
<evidence type="ECO:0000256" key="8">
    <source>
        <dbReference type="ARBA" id="ARBA00022737"/>
    </source>
</evidence>
<feature type="repeat" description="Lumazine-binding" evidence="10">
    <location>
        <begin position="1"/>
        <end position="99"/>
    </location>
</feature>
<evidence type="ECO:0000256" key="9">
    <source>
        <dbReference type="NCBIfam" id="TIGR00187"/>
    </source>
</evidence>
<comment type="pathway">
    <text evidence="3">Cofactor biosynthesis; riboflavin biosynthesis; riboflavin from 2-hydroxy-3-oxobutyl phosphate and 5-amino-6-(D-ribitylamino)uracil: step 2/2.</text>
</comment>
<protein>
    <recommendedName>
        <fullName evidence="5 9">Riboflavin synthase</fullName>
        <ecNumber evidence="4 9">2.5.1.9</ecNumber>
    </recommendedName>
</protein>
<evidence type="ECO:0000256" key="4">
    <source>
        <dbReference type="ARBA" id="ARBA00012827"/>
    </source>
</evidence>
<evidence type="ECO:0000256" key="1">
    <source>
        <dbReference type="ARBA" id="ARBA00000968"/>
    </source>
</evidence>
<dbReference type="GO" id="GO:0009231">
    <property type="term" value="P:riboflavin biosynthetic process"/>
    <property type="evidence" value="ECO:0007669"/>
    <property type="project" value="UniProtKB-KW"/>
</dbReference>
<dbReference type="PANTHER" id="PTHR21098">
    <property type="entry name" value="RIBOFLAVIN SYNTHASE ALPHA CHAIN"/>
    <property type="match status" value="1"/>
</dbReference>
<sequence>MFTGLVEGLGTVRGSLPAGSGQRLVIEPPAELLAGGLPQLGDSIAVNGCCLTIVDLGGGQWSFDVGEESLNRTNLGELTPGDVVNLERALAVGQRLGGHFVQGHIDGRGTVASIEPDGEWITMRFRLPAALGRYLVEKGSIAIDGVSLTVVEALPEEFSVMLIPHTLAATTLGRRKVGDTVNLEVDLLAKYVERLLAGRTA</sequence>
<proteinExistence type="predicted"/>
<dbReference type="NCBIfam" id="NF009566">
    <property type="entry name" value="PRK13020.1"/>
    <property type="match status" value="1"/>
</dbReference>
<dbReference type="InterPro" id="IPR001783">
    <property type="entry name" value="Lumazine-bd"/>
</dbReference>
<dbReference type="PANTHER" id="PTHR21098:SF12">
    <property type="entry name" value="RIBOFLAVIN SYNTHASE"/>
    <property type="match status" value="1"/>
</dbReference>
<evidence type="ECO:0000256" key="3">
    <source>
        <dbReference type="ARBA" id="ARBA00004887"/>
    </source>
</evidence>
<keyword evidence="7 12" id="KW-0808">Transferase</keyword>
<comment type="function">
    <text evidence="2">Catalyzes the dismutation of two molecules of 6,7-dimethyl-8-ribityllumazine, resulting in the formation of riboflavin and 5-amino-6-(D-ribitylamino)uracil.</text>
</comment>
<dbReference type="CDD" id="cd00402">
    <property type="entry name" value="Riboflavin_synthase_like"/>
    <property type="match status" value="1"/>
</dbReference>